<dbReference type="EMBL" id="MUFR01000024">
    <property type="protein sequence ID" value="OOF33681.1"/>
    <property type="molecule type" value="Genomic_DNA"/>
</dbReference>
<sequence>MTPFAFARLETDIGTVKVEGRFDPIDGHIEVDELAHLDGDGWADVNHWLAEQAYEHKIAVIIAAIRPAVMSLNS</sequence>
<keyword evidence="2" id="KW-1185">Reference proteome</keyword>
<protein>
    <submittedName>
        <fullName evidence="1">Uncharacterized protein</fullName>
    </submittedName>
</protein>
<gene>
    <name evidence="1" type="ORF">BZJ21_09565</name>
</gene>
<evidence type="ECO:0000313" key="2">
    <source>
        <dbReference type="Proteomes" id="UP000189431"/>
    </source>
</evidence>
<dbReference type="RefSeq" id="WP_077461897.1">
    <property type="nucleotide sequence ID" value="NZ_MUFR01000024.1"/>
</dbReference>
<name>A0ABX3KPP6_SALCS</name>
<comment type="caution">
    <text evidence="1">The sequence shown here is derived from an EMBL/GenBank/DDBJ whole genome shotgun (WGS) entry which is preliminary data.</text>
</comment>
<reference evidence="2" key="1">
    <citation type="submission" date="2017-01" db="EMBL/GenBank/DDBJ databases">
        <title>Draft genome of the species Salinivibrio costicola subsp. alcaliphilus.</title>
        <authorList>
            <person name="Lopez-Hermoso C."/>
            <person name="De La Haba R."/>
            <person name="Sanchez-Porro C."/>
            <person name="Ventosa A."/>
        </authorList>
    </citation>
    <scope>NUCLEOTIDE SEQUENCE [LARGE SCALE GENOMIC DNA]</scope>
    <source>
        <strain evidence="2">CBH448</strain>
    </source>
</reference>
<dbReference type="Proteomes" id="UP000189431">
    <property type="component" value="Unassembled WGS sequence"/>
</dbReference>
<evidence type="ECO:0000313" key="1">
    <source>
        <dbReference type="EMBL" id="OOF33681.1"/>
    </source>
</evidence>
<accession>A0ABX3KPP6</accession>
<proteinExistence type="predicted"/>
<organism evidence="1 2">
    <name type="scientific">Salinivibrio costicola subsp. alcaliphilus</name>
    <dbReference type="NCBI Taxonomy" id="272773"/>
    <lineage>
        <taxon>Bacteria</taxon>
        <taxon>Pseudomonadati</taxon>
        <taxon>Pseudomonadota</taxon>
        <taxon>Gammaproteobacteria</taxon>
        <taxon>Vibrionales</taxon>
        <taxon>Vibrionaceae</taxon>
        <taxon>Salinivibrio</taxon>
    </lineage>
</organism>